<protein>
    <recommendedName>
        <fullName evidence="4">Lipoprotein</fullName>
    </recommendedName>
</protein>
<organism evidence="2 3">
    <name type="scientific">Streptohalobacillus salinus</name>
    <dbReference type="NCBI Taxonomy" id="621096"/>
    <lineage>
        <taxon>Bacteria</taxon>
        <taxon>Bacillati</taxon>
        <taxon>Bacillota</taxon>
        <taxon>Bacilli</taxon>
        <taxon>Bacillales</taxon>
        <taxon>Bacillaceae</taxon>
        <taxon>Streptohalobacillus</taxon>
    </lineage>
</organism>
<comment type="caution">
    <text evidence="2">The sequence shown here is derived from an EMBL/GenBank/DDBJ whole genome shotgun (WGS) entry which is preliminary data.</text>
</comment>
<keyword evidence="1" id="KW-0732">Signal</keyword>
<proteinExistence type="predicted"/>
<evidence type="ECO:0000256" key="1">
    <source>
        <dbReference type="SAM" id="SignalP"/>
    </source>
</evidence>
<reference evidence="2 3" key="1">
    <citation type="submission" date="2018-05" db="EMBL/GenBank/DDBJ databases">
        <title>Genomic Encyclopedia of Type Strains, Phase IV (KMG-IV): sequencing the most valuable type-strain genomes for metagenomic binning, comparative biology and taxonomic classification.</title>
        <authorList>
            <person name="Goeker M."/>
        </authorList>
    </citation>
    <scope>NUCLEOTIDE SEQUENCE [LARGE SCALE GENOMIC DNA]</scope>
    <source>
        <strain evidence="2 3">DSM 22440</strain>
    </source>
</reference>
<feature type="chain" id="PRO_5038403317" description="Lipoprotein" evidence="1">
    <location>
        <begin position="20"/>
        <end position="180"/>
    </location>
</feature>
<dbReference type="OrthoDB" id="9924765at2"/>
<evidence type="ECO:0000313" key="3">
    <source>
        <dbReference type="Proteomes" id="UP000247922"/>
    </source>
</evidence>
<dbReference type="PROSITE" id="PS51257">
    <property type="entry name" value="PROKAR_LIPOPROTEIN"/>
    <property type="match status" value="1"/>
</dbReference>
<dbReference type="RefSeq" id="WP_110251921.1">
    <property type="nucleotide sequence ID" value="NZ_QJJR01000013.1"/>
</dbReference>
<dbReference type="Proteomes" id="UP000247922">
    <property type="component" value="Unassembled WGS sequence"/>
</dbReference>
<keyword evidence="3" id="KW-1185">Reference proteome</keyword>
<evidence type="ECO:0000313" key="2">
    <source>
        <dbReference type="EMBL" id="PXW88284.1"/>
    </source>
</evidence>
<feature type="signal peptide" evidence="1">
    <location>
        <begin position="1"/>
        <end position="19"/>
    </location>
</feature>
<evidence type="ECO:0008006" key="4">
    <source>
        <dbReference type="Google" id="ProtNLM"/>
    </source>
</evidence>
<dbReference type="EMBL" id="QJJR01000013">
    <property type="protein sequence ID" value="PXW88284.1"/>
    <property type="molecule type" value="Genomic_DNA"/>
</dbReference>
<accession>A0A2V3W515</accession>
<name>A0A2V3W515_9BACI</name>
<sequence length="180" mass="20209">MKKWIILLFVTVVIAGCQANDEDTTPETGETPSPVEEATLTLTTAIEEERYFEVNSLISDLEASDLTEEEQTEVKENASTQLIEAIDTVTSRFENDEMGVSTFNNTLKEFEAIELDGVPEKVTEIRTQHETLIASREAFRDGEKFMAIDYNAMAIDAFEQVSEDDSNYEAAQNYIAELSE</sequence>
<gene>
    <name evidence="2" type="ORF">DES38_11315</name>
</gene>
<dbReference type="AlphaFoldDB" id="A0A2V3W515"/>